<name>A0AAV0YAT5_9HEMI</name>
<proteinExistence type="predicted"/>
<sequence>MAGRKCVIEPSLVIDAVIFFKESVILTDENGEKSKLRKIITFLIRIIKLLLLLTVWSDISSKLDNRMSASAIHTFVYKGRHRIKEQLGFLPPTTFPVSANIIDENQLSNGSGT</sequence>
<dbReference type="EMBL" id="CARXXK010001804">
    <property type="protein sequence ID" value="CAI6377578.1"/>
    <property type="molecule type" value="Genomic_DNA"/>
</dbReference>
<organism evidence="1 2">
    <name type="scientific">Macrosiphum euphorbiae</name>
    <name type="common">potato aphid</name>
    <dbReference type="NCBI Taxonomy" id="13131"/>
    <lineage>
        <taxon>Eukaryota</taxon>
        <taxon>Metazoa</taxon>
        <taxon>Ecdysozoa</taxon>
        <taxon>Arthropoda</taxon>
        <taxon>Hexapoda</taxon>
        <taxon>Insecta</taxon>
        <taxon>Pterygota</taxon>
        <taxon>Neoptera</taxon>
        <taxon>Paraneoptera</taxon>
        <taxon>Hemiptera</taxon>
        <taxon>Sternorrhyncha</taxon>
        <taxon>Aphidomorpha</taxon>
        <taxon>Aphidoidea</taxon>
        <taxon>Aphididae</taxon>
        <taxon>Macrosiphini</taxon>
        <taxon>Macrosiphum</taxon>
    </lineage>
</organism>
<gene>
    <name evidence="1" type="ORF">MEUPH1_LOCUS30814</name>
</gene>
<reference evidence="1 2" key="1">
    <citation type="submission" date="2023-01" db="EMBL/GenBank/DDBJ databases">
        <authorList>
            <person name="Whitehead M."/>
        </authorList>
    </citation>
    <scope>NUCLEOTIDE SEQUENCE [LARGE SCALE GENOMIC DNA]</scope>
</reference>
<keyword evidence="2" id="KW-1185">Reference proteome</keyword>
<dbReference type="Proteomes" id="UP001160148">
    <property type="component" value="Unassembled WGS sequence"/>
</dbReference>
<dbReference type="AlphaFoldDB" id="A0AAV0YAT5"/>
<comment type="caution">
    <text evidence="1">The sequence shown here is derived from an EMBL/GenBank/DDBJ whole genome shotgun (WGS) entry which is preliminary data.</text>
</comment>
<protein>
    <submittedName>
        <fullName evidence="1">Uncharacterized protein</fullName>
    </submittedName>
</protein>
<evidence type="ECO:0000313" key="2">
    <source>
        <dbReference type="Proteomes" id="UP001160148"/>
    </source>
</evidence>
<accession>A0AAV0YAT5</accession>
<evidence type="ECO:0000313" key="1">
    <source>
        <dbReference type="EMBL" id="CAI6377578.1"/>
    </source>
</evidence>